<name>A0A6I1I407_9BURK</name>
<dbReference type="RefSeq" id="WP_152283948.1">
    <property type="nucleotide sequence ID" value="NZ_WFLI01000025.1"/>
</dbReference>
<dbReference type="AlphaFoldDB" id="A0A6I1I407"/>
<accession>A0A6I1I407</accession>
<reference evidence="1 2" key="1">
    <citation type="submission" date="2019-10" db="EMBL/GenBank/DDBJ databases">
        <title>Three novel species isolated from a subtropical stream in China.</title>
        <authorList>
            <person name="Lu H."/>
        </authorList>
    </citation>
    <scope>NUCLEOTIDE SEQUENCE [LARGE SCALE GENOMIC DNA]</scope>
    <source>
        <strain evidence="1 2">FT13W</strain>
    </source>
</reference>
<gene>
    <name evidence="1" type="ORF">GCN75_19810</name>
</gene>
<protein>
    <submittedName>
        <fullName evidence="1">Uncharacterized protein</fullName>
    </submittedName>
</protein>
<dbReference type="Proteomes" id="UP000468717">
    <property type="component" value="Unassembled WGS sequence"/>
</dbReference>
<dbReference type="EMBL" id="WFLI01000025">
    <property type="protein sequence ID" value="KAB8063216.1"/>
    <property type="molecule type" value="Genomic_DNA"/>
</dbReference>
<keyword evidence="2" id="KW-1185">Reference proteome</keyword>
<proteinExistence type="predicted"/>
<evidence type="ECO:0000313" key="2">
    <source>
        <dbReference type="Proteomes" id="UP000468717"/>
    </source>
</evidence>
<evidence type="ECO:0000313" key="1">
    <source>
        <dbReference type="EMBL" id="KAB8063216.1"/>
    </source>
</evidence>
<organism evidence="1 2">
    <name type="scientific">Janthinobacterium violaceinigrum</name>
    <dbReference type="NCBI Taxonomy" id="2654252"/>
    <lineage>
        <taxon>Bacteria</taxon>
        <taxon>Pseudomonadati</taxon>
        <taxon>Pseudomonadota</taxon>
        <taxon>Betaproteobacteria</taxon>
        <taxon>Burkholderiales</taxon>
        <taxon>Oxalobacteraceae</taxon>
        <taxon>Janthinobacterium</taxon>
    </lineage>
</organism>
<comment type="caution">
    <text evidence="1">The sequence shown here is derived from an EMBL/GenBank/DDBJ whole genome shotgun (WGS) entry which is preliminary data.</text>
</comment>
<sequence length="295" mass="33496">MDREVTLTSAIFRHEWAATLWGRFSLWLYSSHRANPNLLGLIRSHQIYFERIDAAFSSVLDLTDQSLLRLFGVTVLRTHLLPTRFMNEQLGIEISDEDKLDAVERSRIEEVILASKRESWGWIVQAYLAELDKKGLSLRSIRMYISTANQFAKSVRLERQAWTTGQIERFLASWPARRNNLSGFVSFCRQSQKWDVTLPAKGAVIAPVRNPLAVVSKLTKLIAKVDVMGIEQADKKVLEKILAAALGIPVRMVKAMSIDQINIEETGIVFSLAEKEVLLPPELEPYGRRLASYLA</sequence>